<keyword evidence="3" id="KW-0808">Transferase</keyword>
<gene>
    <name evidence="6" type="ORF">GCM10010529_07280</name>
</gene>
<dbReference type="PANTHER" id="PTHR45947:SF3">
    <property type="entry name" value="SULFOQUINOVOSYL TRANSFERASE SQD2"/>
    <property type="match status" value="1"/>
</dbReference>
<dbReference type="Pfam" id="PF13692">
    <property type="entry name" value="Glyco_trans_1_4"/>
    <property type="match status" value="1"/>
</dbReference>
<dbReference type="EMBL" id="BAAAVT010000004">
    <property type="protein sequence ID" value="GAA3055893.1"/>
    <property type="molecule type" value="Genomic_DNA"/>
</dbReference>
<dbReference type="PANTHER" id="PTHR45947">
    <property type="entry name" value="SULFOQUINOVOSYL TRANSFERASE SQD2"/>
    <property type="match status" value="1"/>
</dbReference>
<keyword evidence="7" id="KW-1185">Reference proteome</keyword>
<dbReference type="Pfam" id="PF13439">
    <property type="entry name" value="Glyco_transf_4"/>
    <property type="match status" value="1"/>
</dbReference>
<evidence type="ECO:0000256" key="2">
    <source>
        <dbReference type="ARBA" id="ARBA00022676"/>
    </source>
</evidence>
<reference evidence="7" key="1">
    <citation type="journal article" date="2019" name="Int. J. Syst. Evol. Microbiol.">
        <title>The Global Catalogue of Microorganisms (GCM) 10K type strain sequencing project: providing services to taxonomists for standard genome sequencing and annotation.</title>
        <authorList>
            <consortium name="The Broad Institute Genomics Platform"/>
            <consortium name="The Broad Institute Genome Sequencing Center for Infectious Disease"/>
            <person name="Wu L."/>
            <person name="Ma J."/>
        </authorList>
    </citation>
    <scope>NUCLEOTIDE SEQUENCE [LARGE SCALE GENOMIC DNA]</scope>
    <source>
        <strain evidence="7">JCM 14309</strain>
    </source>
</reference>
<dbReference type="RefSeq" id="WP_344685426.1">
    <property type="nucleotide sequence ID" value="NZ_BAAAVT010000004.1"/>
</dbReference>
<feature type="region of interest" description="Disordered" evidence="4">
    <location>
        <begin position="195"/>
        <end position="219"/>
    </location>
</feature>
<dbReference type="InterPro" id="IPR028098">
    <property type="entry name" value="Glyco_trans_4-like_N"/>
</dbReference>
<dbReference type="InterPro" id="IPR050194">
    <property type="entry name" value="Glycosyltransferase_grp1"/>
</dbReference>
<feature type="domain" description="Glycosyltransferase subfamily 4-like N-terminal" evidence="5">
    <location>
        <begin position="68"/>
        <end position="184"/>
    </location>
</feature>
<accession>A0ABP6LQH1</accession>
<evidence type="ECO:0000313" key="7">
    <source>
        <dbReference type="Proteomes" id="UP001500236"/>
    </source>
</evidence>
<name>A0ABP6LQH1_9MICC</name>
<dbReference type="SUPFAM" id="SSF53756">
    <property type="entry name" value="UDP-Glycosyltransferase/glycogen phosphorylase"/>
    <property type="match status" value="1"/>
</dbReference>
<evidence type="ECO:0000256" key="3">
    <source>
        <dbReference type="ARBA" id="ARBA00022679"/>
    </source>
</evidence>
<protein>
    <recommendedName>
        <fullName evidence="1">D-inositol 3-phosphate glycosyltransferase</fullName>
    </recommendedName>
</protein>
<evidence type="ECO:0000256" key="1">
    <source>
        <dbReference type="ARBA" id="ARBA00021292"/>
    </source>
</evidence>
<sequence>MRVPGRRTSREQDSPPKVFLVVQPTVSHYREPLLRRLLASTRLDVDLVGRYRNSEGTAADRIQSASEELLAQVTPLRFLSWGELWWERGQVRDVLSGRHDVYVLAGRIYTLSAWAAMLAGRLTGRTVLLWGHGWKRPEAGLKRRLRLAFYALCDGLLVYGDRARELGVSYGVPAEKIAVVYNSIYAEDQIAAAPADADPHAADQQDADPQDAAGAPEAPRRPTLIYSSRLTTRHRLDTLAEALELMPAAARPRVLVVGDGVERPRLERRFVEAGVDAEFLGAVYDLPTLRQLYARADAAVSIGGAGLNVTQALSLGVPVVAEDGNPDSSPEIEAVIDGETGRLYRSGDPESLRQVLQELVDDPAGLRRMGARGLEIIRDRYTAERHAEAMEAAILAFLDARRAPRKAGSR</sequence>
<dbReference type="CDD" id="cd03801">
    <property type="entry name" value="GT4_PimA-like"/>
    <property type="match status" value="1"/>
</dbReference>
<organism evidence="6 7">
    <name type="scientific">Nesterenkonia aethiopica</name>
    <dbReference type="NCBI Taxonomy" id="269144"/>
    <lineage>
        <taxon>Bacteria</taxon>
        <taxon>Bacillati</taxon>
        <taxon>Actinomycetota</taxon>
        <taxon>Actinomycetes</taxon>
        <taxon>Micrococcales</taxon>
        <taxon>Micrococcaceae</taxon>
        <taxon>Nesterenkonia</taxon>
    </lineage>
</organism>
<evidence type="ECO:0000259" key="5">
    <source>
        <dbReference type="Pfam" id="PF13439"/>
    </source>
</evidence>
<keyword evidence="2" id="KW-0328">Glycosyltransferase</keyword>
<dbReference type="Proteomes" id="UP001500236">
    <property type="component" value="Unassembled WGS sequence"/>
</dbReference>
<dbReference type="Gene3D" id="3.40.50.2000">
    <property type="entry name" value="Glycogen Phosphorylase B"/>
    <property type="match status" value="2"/>
</dbReference>
<proteinExistence type="predicted"/>
<comment type="caution">
    <text evidence="6">The sequence shown here is derived from an EMBL/GenBank/DDBJ whole genome shotgun (WGS) entry which is preliminary data.</text>
</comment>
<evidence type="ECO:0000256" key="4">
    <source>
        <dbReference type="SAM" id="MobiDB-lite"/>
    </source>
</evidence>
<evidence type="ECO:0000313" key="6">
    <source>
        <dbReference type="EMBL" id="GAA3055893.1"/>
    </source>
</evidence>